<protein>
    <submittedName>
        <fullName evidence="2">Transposase DDE domain</fullName>
    </submittedName>
</protein>
<keyword evidence="3" id="KW-1185">Reference proteome</keyword>
<dbReference type="PANTHER" id="PTHR34631:SF3">
    <property type="entry name" value="ISSOD12 TRANSPOSASE TNPA_ISSOD12"/>
    <property type="match status" value="1"/>
</dbReference>
<feature type="domain" description="Transposase DDE" evidence="1">
    <location>
        <begin position="32"/>
        <end position="146"/>
    </location>
</feature>
<organism evidence="2 3">
    <name type="scientific">Shewanella psychrophila</name>
    <dbReference type="NCBI Taxonomy" id="225848"/>
    <lineage>
        <taxon>Bacteria</taxon>
        <taxon>Pseudomonadati</taxon>
        <taxon>Pseudomonadota</taxon>
        <taxon>Gammaproteobacteria</taxon>
        <taxon>Alteromonadales</taxon>
        <taxon>Shewanellaceae</taxon>
        <taxon>Shewanella</taxon>
    </lineage>
</organism>
<name>A0A1S6HW60_9GAMM</name>
<dbReference type="Proteomes" id="UP000189545">
    <property type="component" value="Chromosome"/>
</dbReference>
<accession>A0A1S6HW60</accession>
<dbReference type="Pfam" id="PF13737">
    <property type="entry name" value="DDE_Tnp_1_5"/>
    <property type="match status" value="1"/>
</dbReference>
<dbReference type="EMBL" id="CP014782">
    <property type="protein sequence ID" value="AQS39816.1"/>
    <property type="molecule type" value="Genomic_DNA"/>
</dbReference>
<evidence type="ECO:0000259" key="1">
    <source>
        <dbReference type="Pfam" id="PF13737"/>
    </source>
</evidence>
<dbReference type="PANTHER" id="PTHR34631">
    <property type="match status" value="1"/>
</dbReference>
<dbReference type="InterPro" id="IPR025668">
    <property type="entry name" value="Tnp_DDE_dom"/>
</dbReference>
<dbReference type="InterPro" id="IPR053172">
    <property type="entry name" value="Tn903_transposase"/>
</dbReference>
<dbReference type="NCBIfam" id="NF033579">
    <property type="entry name" value="transpos_IS5_2"/>
    <property type="match status" value="1"/>
</dbReference>
<sequence>MPNKYNSSKRHHIPKQCYKVSNWHEYNNALRQRGRIDFWINDIEKSWYHPDRVFDGTGSSQMYTDDAILICHEIRVTFRLPLRQTEGFINSLFEMAELPLICPHYSLLSKRLAQLDIKSPCYLKRSNSEDDTVAIAIDSTGLKRYGRDEWHQEKHQVASKTSWRKLHLGVGDDHYIYASLLTDKNTMDDRVVKPLCEQIQVDVNHVSADKMYDDNLVYETLENHFPEADVVIPIREGLYYDESHHPIRCRNQIEIAAKGQIAWQRSHQYGKRNVSEMAMQRYKRTFGNRLHARELANQKMETMIACGVLNRFTGLGMPKSYRVA</sequence>
<dbReference type="AlphaFoldDB" id="A0A1S6HW60"/>
<dbReference type="STRING" id="225848.Sps_04733"/>
<evidence type="ECO:0000313" key="3">
    <source>
        <dbReference type="Proteomes" id="UP000189545"/>
    </source>
</evidence>
<gene>
    <name evidence="2" type="ORF">Sps_04733</name>
</gene>
<reference evidence="2 3" key="1">
    <citation type="submission" date="2016-03" db="EMBL/GenBank/DDBJ databases">
        <title>Complete genome sequence of Shewanella psychrophila WP2, a deep sea bacterium isolated from west Pacific sediment.</title>
        <authorList>
            <person name="Xu G."/>
            <person name="Jian H."/>
        </authorList>
    </citation>
    <scope>NUCLEOTIDE SEQUENCE [LARGE SCALE GENOMIC DNA]</scope>
    <source>
        <strain evidence="2 3">WP2</strain>
    </source>
</reference>
<dbReference type="InterPro" id="IPR053520">
    <property type="entry name" value="Transposase_Tn903"/>
</dbReference>
<dbReference type="OrthoDB" id="6382212at2"/>
<dbReference type="KEGG" id="spsw:Sps_04733"/>
<proteinExistence type="predicted"/>
<evidence type="ECO:0000313" key="2">
    <source>
        <dbReference type="EMBL" id="AQS39816.1"/>
    </source>
</evidence>